<dbReference type="Proteomes" id="UP000190037">
    <property type="component" value="Unassembled WGS sequence"/>
</dbReference>
<proteinExistence type="predicted"/>
<name>A0A1T3P6E5_9ACTN</name>
<evidence type="ECO:0000313" key="2">
    <source>
        <dbReference type="Proteomes" id="UP000190037"/>
    </source>
</evidence>
<organism evidence="1 2">
    <name type="scientific">Embleya scabrispora</name>
    <dbReference type="NCBI Taxonomy" id="159449"/>
    <lineage>
        <taxon>Bacteria</taxon>
        <taxon>Bacillati</taxon>
        <taxon>Actinomycetota</taxon>
        <taxon>Actinomycetes</taxon>
        <taxon>Kitasatosporales</taxon>
        <taxon>Streptomycetaceae</taxon>
        <taxon>Embleya</taxon>
    </lineage>
</organism>
<reference evidence="1 2" key="1">
    <citation type="submission" date="2017-03" db="EMBL/GenBank/DDBJ databases">
        <title>Draft genome sequence of Streptomyces scabrisporus NF3, endophyte isolated from Amphipterygium adstringens.</title>
        <authorList>
            <person name="Vazquez M."/>
            <person name="Ceapa C.D."/>
            <person name="Rodriguez Luna D."/>
            <person name="Sanchez Esquivel S."/>
        </authorList>
    </citation>
    <scope>NUCLEOTIDE SEQUENCE [LARGE SCALE GENOMIC DNA]</scope>
    <source>
        <strain evidence="1 2">NF3</strain>
    </source>
</reference>
<sequence>MAASGMAIALGGCTASATETACTADWRVPVTIDIAPEVADRVTDISIRLCRAGSCQEPRVTLSPARDGSARVGRILDASLTAEPVEATVLVSTAPAPATRVTHLTVTPQTTRRGTNCGVEHHARLRIALDAGVTQAWAGATA</sequence>
<dbReference type="EMBL" id="MWQN01000001">
    <property type="protein sequence ID" value="OPC84646.1"/>
    <property type="molecule type" value="Genomic_DNA"/>
</dbReference>
<gene>
    <name evidence="1" type="ORF">B4N89_30310</name>
</gene>
<accession>A0A1T3P6E5</accession>
<keyword evidence="2" id="KW-1185">Reference proteome</keyword>
<evidence type="ECO:0000313" key="1">
    <source>
        <dbReference type="EMBL" id="OPC84646.1"/>
    </source>
</evidence>
<protein>
    <submittedName>
        <fullName evidence="1">Uncharacterized protein</fullName>
    </submittedName>
</protein>
<comment type="caution">
    <text evidence="1">The sequence shown here is derived from an EMBL/GenBank/DDBJ whole genome shotgun (WGS) entry which is preliminary data.</text>
</comment>
<dbReference type="AlphaFoldDB" id="A0A1T3P6E5"/>